<dbReference type="NCBIfam" id="TIGR02901">
    <property type="entry name" value="QoxD"/>
    <property type="match status" value="1"/>
</dbReference>
<comment type="caution">
    <text evidence="10">The sequence shown here is derived from an EMBL/GenBank/DDBJ whole genome shotgun (WGS) entry which is preliminary data.</text>
</comment>
<dbReference type="GO" id="GO:0015990">
    <property type="term" value="P:electron transport coupled proton transport"/>
    <property type="evidence" value="ECO:0007669"/>
    <property type="project" value="TreeGrafter"/>
</dbReference>
<comment type="similarity">
    <text evidence="3 9">Belongs to the cytochrome c oxidase bacterial subunit 4 family.</text>
</comment>
<dbReference type="GO" id="GO:0009486">
    <property type="term" value="F:cytochrome bo3 ubiquinol oxidase activity"/>
    <property type="evidence" value="ECO:0007669"/>
    <property type="project" value="TreeGrafter"/>
</dbReference>
<evidence type="ECO:0000313" key="10">
    <source>
        <dbReference type="EMBL" id="PQD94755.1"/>
    </source>
</evidence>
<reference evidence="10 11" key="1">
    <citation type="submission" date="2017-12" db="EMBL/GenBank/DDBJ databases">
        <title>Taxonomic description and draft genome of Pradoshia cofamensis Gen. nov., sp. nov., a thermotolerant bacillale isolated from anterior gut of earthworm Eisenia fetida.</title>
        <authorList>
            <person name="Saha T."/>
            <person name="Chakraborty R."/>
        </authorList>
    </citation>
    <scope>NUCLEOTIDE SEQUENCE [LARGE SCALE GENOMIC DNA]</scope>
    <source>
        <strain evidence="10 11">EAG3</strain>
    </source>
</reference>
<evidence type="ECO:0000256" key="5">
    <source>
        <dbReference type="ARBA" id="ARBA00022692"/>
    </source>
</evidence>
<dbReference type="GO" id="GO:0009319">
    <property type="term" value="C:cytochrome o ubiquinol oxidase complex"/>
    <property type="evidence" value="ECO:0007669"/>
    <property type="project" value="TreeGrafter"/>
</dbReference>
<dbReference type="InterPro" id="IPR005171">
    <property type="entry name" value="Cyt_c_oxidase_su4_prok"/>
</dbReference>
<sequence length="97" mass="10857">MVKQLFPFKHVMGYLLSLVLTFIALSVAYYEVSYATAMGILSVTAIIQASVQLFLFMHVGESSDKQAVYINIIYAIFIVLVFVFGTLFTMIWGHAGH</sequence>
<dbReference type="EC" id="1.10.3.-" evidence="9"/>
<dbReference type="GO" id="GO:0019646">
    <property type="term" value="P:aerobic electron transport chain"/>
    <property type="evidence" value="ECO:0007669"/>
    <property type="project" value="TreeGrafter"/>
</dbReference>
<dbReference type="InterPro" id="IPR014250">
    <property type="entry name" value="QoxD"/>
</dbReference>
<dbReference type="Proteomes" id="UP000239663">
    <property type="component" value="Unassembled WGS sequence"/>
</dbReference>
<dbReference type="AlphaFoldDB" id="A0A2S7MYC7"/>
<protein>
    <recommendedName>
        <fullName evidence="9">Quinol oxidase subunit 4</fullName>
        <ecNumber evidence="9">1.10.3.-</ecNumber>
    </recommendedName>
</protein>
<keyword evidence="4 9" id="KW-1003">Cell membrane</keyword>
<dbReference type="RefSeq" id="WP_104849830.1">
    <property type="nucleotide sequence ID" value="NZ_PKOZ01000007.1"/>
</dbReference>
<feature type="transmembrane region" description="Helical" evidence="9">
    <location>
        <begin position="36"/>
        <end position="56"/>
    </location>
</feature>
<gene>
    <name evidence="10" type="primary">qoxD</name>
    <name evidence="10" type="ORF">CYL18_12345</name>
</gene>
<dbReference type="GO" id="GO:0016682">
    <property type="term" value="F:oxidoreductase activity, acting on diphenols and related substances as donors, oxygen as acceptor"/>
    <property type="evidence" value="ECO:0007669"/>
    <property type="project" value="UniProtKB-UniRule"/>
</dbReference>
<keyword evidence="8 9" id="KW-0472">Membrane</keyword>
<comment type="function">
    <text evidence="9">Catalyzes quinol oxidation with the concomitant reduction of oxygen to water.</text>
</comment>
<evidence type="ECO:0000313" key="11">
    <source>
        <dbReference type="Proteomes" id="UP000239663"/>
    </source>
</evidence>
<keyword evidence="11" id="KW-1185">Reference proteome</keyword>
<dbReference type="InterPro" id="IPR050968">
    <property type="entry name" value="Cytochrome_c_oxidase_bac_sub4"/>
</dbReference>
<proteinExistence type="inferred from homology"/>
<accession>A0A2S7MYC7</accession>
<keyword evidence="5 9" id="KW-0812">Transmembrane</keyword>
<organism evidence="10 11">
    <name type="scientific">Pradoshia eiseniae</name>
    <dbReference type="NCBI Taxonomy" id="2064768"/>
    <lineage>
        <taxon>Bacteria</taxon>
        <taxon>Bacillati</taxon>
        <taxon>Bacillota</taxon>
        <taxon>Bacilli</taxon>
        <taxon>Bacillales</taxon>
        <taxon>Bacillaceae</taxon>
        <taxon>Pradoshia</taxon>
    </lineage>
</organism>
<dbReference type="GO" id="GO:0005886">
    <property type="term" value="C:plasma membrane"/>
    <property type="evidence" value="ECO:0007669"/>
    <property type="project" value="UniProtKB-SubCell"/>
</dbReference>
<evidence type="ECO:0000256" key="4">
    <source>
        <dbReference type="ARBA" id="ARBA00022475"/>
    </source>
</evidence>
<keyword evidence="7 9" id="KW-0560">Oxidoreductase</keyword>
<evidence type="ECO:0000256" key="8">
    <source>
        <dbReference type="ARBA" id="ARBA00023136"/>
    </source>
</evidence>
<evidence type="ECO:0000256" key="9">
    <source>
        <dbReference type="RuleBase" id="RU367153"/>
    </source>
</evidence>
<dbReference type="GO" id="GO:0015078">
    <property type="term" value="F:proton transmembrane transporter activity"/>
    <property type="evidence" value="ECO:0007669"/>
    <property type="project" value="TreeGrafter"/>
</dbReference>
<dbReference type="OrthoDB" id="2361460at2"/>
<feature type="transmembrane region" description="Helical" evidence="9">
    <location>
        <begin position="12"/>
        <end position="30"/>
    </location>
</feature>
<evidence type="ECO:0000256" key="7">
    <source>
        <dbReference type="ARBA" id="ARBA00023002"/>
    </source>
</evidence>
<dbReference type="Pfam" id="PF03626">
    <property type="entry name" value="COX4_pro"/>
    <property type="match status" value="1"/>
</dbReference>
<comment type="catalytic activity">
    <reaction evidence="1 9">
        <text>2 a quinol + O2 = 2 a quinone + 2 H2O</text>
        <dbReference type="Rhea" id="RHEA:55376"/>
        <dbReference type="ChEBI" id="CHEBI:15377"/>
        <dbReference type="ChEBI" id="CHEBI:15379"/>
        <dbReference type="ChEBI" id="CHEBI:24646"/>
        <dbReference type="ChEBI" id="CHEBI:132124"/>
    </reaction>
</comment>
<evidence type="ECO:0000256" key="1">
    <source>
        <dbReference type="ARBA" id="ARBA00000725"/>
    </source>
</evidence>
<comment type="subcellular location">
    <subcellularLocation>
        <location evidence="2 9">Cell membrane</location>
        <topology evidence="2 9">Multi-pass membrane protein</topology>
    </subcellularLocation>
</comment>
<evidence type="ECO:0000256" key="6">
    <source>
        <dbReference type="ARBA" id="ARBA00022989"/>
    </source>
</evidence>
<dbReference type="EMBL" id="PKOZ01000007">
    <property type="protein sequence ID" value="PQD94755.1"/>
    <property type="molecule type" value="Genomic_DNA"/>
</dbReference>
<name>A0A2S7MYC7_9BACI</name>
<dbReference type="PANTHER" id="PTHR36835:SF1">
    <property type="entry name" value="CYTOCHROME BO(3) UBIQUINOL OXIDASE SUBUNIT 4"/>
    <property type="match status" value="1"/>
</dbReference>
<dbReference type="PANTHER" id="PTHR36835">
    <property type="entry name" value="CYTOCHROME BO(3) UBIQUINOL OXIDASE SUBUNIT 4"/>
    <property type="match status" value="1"/>
</dbReference>
<keyword evidence="6 9" id="KW-1133">Transmembrane helix</keyword>
<feature type="transmembrane region" description="Helical" evidence="9">
    <location>
        <begin position="68"/>
        <end position="92"/>
    </location>
</feature>
<dbReference type="GO" id="GO:0042773">
    <property type="term" value="P:ATP synthesis coupled electron transport"/>
    <property type="evidence" value="ECO:0007669"/>
    <property type="project" value="UniProtKB-UniRule"/>
</dbReference>
<evidence type="ECO:0000256" key="3">
    <source>
        <dbReference type="ARBA" id="ARBA00008079"/>
    </source>
</evidence>
<evidence type="ECO:0000256" key="2">
    <source>
        <dbReference type="ARBA" id="ARBA00004651"/>
    </source>
</evidence>